<dbReference type="GeneID" id="99791683"/>
<feature type="compositionally biased region" description="Basic and acidic residues" evidence="1">
    <location>
        <begin position="76"/>
        <end position="88"/>
    </location>
</feature>
<comment type="caution">
    <text evidence="2">The sequence shown here is derived from an EMBL/GenBank/DDBJ whole genome shotgun (WGS) entry which is preliminary data.</text>
</comment>
<proteinExistence type="predicted"/>
<feature type="compositionally biased region" description="Basic residues" evidence="1">
    <location>
        <begin position="15"/>
        <end position="31"/>
    </location>
</feature>
<reference evidence="2 3" key="1">
    <citation type="submission" date="2019-09" db="EMBL/GenBank/DDBJ databases">
        <title>Draft genome sequences of 48 bacterial type strains from the CCUG.</title>
        <authorList>
            <person name="Tunovic T."/>
            <person name="Pineiro-Iglesias B."/>
            <person name="Unosson C."/>
            <person name="Inganas E."/>
            <person name="Ohlen M."/>
            <person name="Cardew S."/>
            <person name="Jensie-Markopoulos S."/>
            <person name="Salva-Serra F."/>
            <person name="Jaen-Luchoro D."/>
            <person name="Karlsson R."/>
            <person name="Svensson-Stadler L."/>
            <person name="Chun J."/>
            <person name="Moore E."/>
        </authorList>
    </citation>
    <scope>NUCLEOTIDE SEQUENCE [LARGE SCALE GENOMIC DNA]</scope>
    <source>
        <strain evidence="2 3">CCUG 54555</strain>
    </source>
</reference>
<feature type="region of interest" description="Disordered" evidence="1">
    <location>
        <begin position="130"/>
        <end position="162"/>
    </location>
</feature>
<protein>
    <submittedName>
        <fullName evidence="2">Uncharacterized protein</fullName>
    </submittedName>
</protein>
<feature type="region of interest" description="Disordered" evidence="1">
    <location>
        <begin position="61"/>
        <end position="88"/>
    </location>
</feature>
<accession>A0A6H9T177</accession>
<organism evidence="2 3">
    <name type="scientific">Burkholderia latens</name>
    <dbReference type="NCBI Taxonomy" id="488446"/>
    <lineage>
        <taxon>Bacteria</taxon>
        <taxon>Pseudomonadati</taxon>
        <taxon>Pseudomonadota</taxon>
        <taxon>Betaproteobacteria</taxon>
        <taxon>Burkholderiales</taxon>
        <taxon>Burkholderiaceae</taxon>
        <taxon>Burkholderia</taxon>
        <taxon>Burkholderia cepacia complex</taxon>
    </lineage>
</organism>
<feature type="region of interest" description="Disordered" evidence="1">
    <location>
        <begin position="1"/>
        <end position="37"/>
    </location>
</feature>
<dbReference type="AlphaFoldDB" id="A0A6H9T177"/>
<dbReference type="RefSeq" id="WP_151064263.1">
    <property type="nucleotide sequence ID" value="NZ_CABVPL010000037.1"/>
</dbReference>
<gene>
    <name evidence="2" type="ORF">F7R21_10545</name>
</gene>
<evidence type="ECO:0000313" key="3">
    <source>
        <dbReference type="Proteomes" id="UP000430232"/>
    </source>
</evidence>
<feature type="compositionally biased region" description="Basic residues" evidence="1">
    <location>
        <begin position="145"/>
        <end position="154"/>
    </location>
</feature>
<sequence length="162" mass="18099">MRWKRFAHSAQIRLAPRRQPRAGVSRRRRPAPGRERGERAAVLHALRVRRVRRTRRTDAWNQPPREAGRAAANDVTLHDSGDGAALRDAHTVGGAGRLKRPRRRTATHTPVLRHVSFFYATPPVSVSLLAGDGTARRAKKTGEQRRHRSGKRRGAAGLRLAA</sequence>
<dbReference type="Proteomes" id="UP000430232">
    <property type="component" value="Unassembled WGS sequence"/>
</dbReference>
<name>A0A6H9T177_9BURK</name>
<evidence type="ECO:0000313" key="2">
    <source>
        <dbReference type="EMBL" id="KAB0642727.1"/>
    </source>
</evidence>
<evidence type="ECO:0000256" key="1">
    <source>
        <dbReference type="SAM" id="MobiDB-lite"/>
    </source>
</evidence>
<dbReference type="EMBL" id="VZOJ01000021">
    <property type="protein sequence ID" value="KAB0642727.1"/>
    <property type="molecule type" value="Genomic_DNA"/>
</dbReference>
<keyword evidence="3" id="KW-1185">Reference proteome</keyword>